<evidence type="ECO:0000259" key="11">
    <source>
        <dbReference type="PROSITE" id="PS51195"/>
    </source>
</evidence>
<evidence type="ECO:0000313" key="13">
    <source>
        <dbReference type="Proteomes" id="UP000663760"/>
    </source>
</evidence>
<evidence type="ECO:0000256" key="7">
    <source>
        <dbReference type="RuleBase" id="RU365068"/>
    </source>
</evidence>
<feature type="compositionally biased region" description="Basic and acidic residues" evidence="8">
    <location>
        <begin position="170"/>
        <end position="200"/>
    </location>
</feature>
<dbReference type="PROSITE" id="PS51194">
    <property type="entry name" value="HELICASE_CTER"/>
    <property type="match status" value="1"/>
</dbReference>
<dbReference type="GO" id="GO:0003723">
    <property type="term" value="F:RNA binding"/>
    <property type="evidence" value="ECO:0007669"/>
    <property type="project" value="UniProtKB-UniRule"/>
</dbReference>
<keyword evidence="2 7" id="KW-0378">Hydrolase</keyword>
<dbReference type="AlphaFoldDB" id="A0A7I8LJU2"/>
<comment type="similarity">
    <text evidence="7">Belongs to the DEAD box helicase family.</text>
</comment>
<protein>
    <recommendedName>
        <fullName evidence="7">ATP-dependent RNA helicase</fullName>
        <ecNumber evidence="7">3.6.4.13</ecNumber>
    </recommendedName>
</protein>
<feature type="region of interest" description="Disordered" evidence="8">
    <location>
        <begin position="66"/>
        <end position="89"/>
    </location>
</feature>
<dbReference type="SMART" id="SM00487">
    <property type="entry name" value="DEXDc"/>
    <property type="match status" value="1"/>
</dbReference>
<dbReference type="CDD" id="cd18787">
    <property type="entry name" value="SF2_C_DEAD"/>
    <property type="match status" value="1"/>
</dbReference>
<evidence type="ECO:0000256" key="1">
    <source>
        <dbReference type="ARBA" id="ARBA00022741"/>
    </source>
</evidence>
<gene>
    <name evidence="12" type="ORF">SI8410_17020820</name>
</gene>
<dbReference type="EMBL" id="LR746280">
    <property type="protein sequence ID" value="CAA7410142.1"/>
    <property type="molecule type" value="Genomic_DNA"/>
</dbReference>
<feature type="short sequence motif" description="Q motif" evidence="6">
    <location>
        <begin position="408"/>
        <end position="436"/>
    </location>
</feature>
<evidence type="ECO:0000259" key="9">
    <source>
        <dbReference type="PROSITE" id="PS51192"/>
    </source>
</evidence>
<keyword evidence="13" id="KW-1185">Reference proteome</keyword>
<evidence type="ECO:0000259" key="10">
    <source>
        <dbReference type="PROSITE" id="PS51194"/>
    </source>
</evidence>
<feature type="compositionally biased region" description="Basic and acidic residues" evidence="8">
    <location>
        <begin position="113"/>
        <end position="126"/>
    </location>
</feature>
<dbReference type="InterPro" id="IPR011545">
    <property type="entry name" value="DEAD/DEAH_box_helicase_dom"/>
</dbReference>
<dbReference type="EC" id="3.6.4.13" evidence="7"/>
<dbReference type="GO" id="GO:0003724">
    <property type="term" value="F:RNA helicase activity"/>
    <property type="evidence" value="ECO:0007669"/>
    <property type="project" value="UniProtKB-EC"/>
</dbReference>
<feature type="compositionally biased region" description="Low complexity" evidence="8">
    <location>
        <begin position="241"/>
        <end position="254"/>
    </location>
</feature>
<comment type="domain">
    <text evidence="7">The Q motif is unique to and characteristic of the DEAD box family of RNA helicases and controls ATP binding and hydrolysis.</text>
</comment>
<feature type="compositionally biased region" description="Polar residues" evidence="8">
    <location>
        <begin position="313"/>
        <end position="332"/>
    </location>
</feature>
<dbReference type="SMART" id="SM00490">
    <property type="entry name" value="HELICc"/>
    <property type="match status" value="1"/>
</dbReference>
<dbReference type="InterPro" id="IPR027417">
    <property type="entry name" value="P-loop_NTPase"/>
</dbReference>
<dbReference type="InterPro" id="IPR014001">
    <property type="entry name" value="Helicase_ATP-bd"/>
</dbReference>
<evidence type="ECO:0000256" key="2">
    <source>
        <dbReference type="ARBA" id="ARBA00022801"/>
    </source>
</evidence>
<dbReference type="Pfam" id="PF00270">
    <property type="entry name" value="DEAD"/>
    <property type="match status" value="1"/>
</dbReference>
<dbReference type="PROSITE" id="PS51195">
    <property type="entry name" value="Q_MOTIF"/>
    <property type="match status" value="1"/>
</dbReference>
<feature type="compositionally biased region" description="Acidic residues" evidence="8">
    <location>
        <begin position="343"/>
        <end position="352"/>
    </location>
</feature>
<feature type="domain" description="Helicase C-terminal" evidence="10">
    <location>
        <begin position="655"/>
        <end position="806"/>
    </location>
</feature>
<keyword evidence="3 7" id="KW-0347">Helicase</keyword>
<feature type="compositionally biased region" description="Acidic residues" evidence="8">
    <location>
        <begin position="289"/>
        <end position="299"/>
    </location>
</feature>
<evidence type="ECO:0000256" key="6">
    <source>
        <dbReference type="PROSITE-ProRule" id="PRU00552"/>
    </source>
</evidence>
<feature type="compositionally biased region" description="Basic and acidic residues" evidence="8">
    <location>
        <begin position="136"/>
        <end position="157"/>
    </location>
</feature>
<dbReference type="Proteomes" id="UP000663760">
    <property type="component" value="Chromosome 17"/>
</dbReference>
<dbReference type="InterPro" id="IPR001650">
    <property type="entry name" value="Helicase_C-like"/>
</dbReference>
<dbReference type="InterPro" id="IPR014014">
    <property type="entry name" value="RNA_helicase_DEAD_Q_motif"/>
</dbReference>
<feature type="domain" description="DEAD-box RNA helicase Q" evidence="11">
    <location>
        <begin position="408"/>
        <end position="436"/>
    </location>
</feature>
<comment type="function">
    <text evidence="7">RNA helicase.</text>
</comment>
<name>A0A7I8LJU2_SPIIN</name>
<keyword evidence="4 7" id="KW-0067">ATP-binding</keyword>
<evidence type="ECO:0000256" key="4">
    <source>
        <dbReference type="ARBA" id="ARBA00022840"/>
    </source>
</evidence>
<keyword evidence="5 7" id="KW-0694">RNA-binding</keyword>
<organism evidence="12 13">
    <name type="scientific">Spirodela intermedia</name>
    <name type="common">Intermediate duckweed</name>
    <dbReference type="NCBI Taxonomy" id="51605"/>
    <lineage>
        <taxon>Eukaryota</taxon>
        <taxon>Viridiplantae</taxon>
        <taxon>Streptophyta</taxon>
        <taxon>Embryophyta</taxon>
        <taxon>Tracheophyta</taxon>
        <taxon>Spermatophyta</taxon>
        <taxon>Magnoliopsida</taxon>
        <taxon>Liliopsida</taxon>
        <taxon>Araceae</taxon>
        <taxon>Lemnoideae</taxon>
        <taxon>Spirodela</taxon>
    </lineage>
</organism>
<sequence length="875" mass="96055">MPAQLLRLRLLGSPSRLLGSPRGISVLGRAFPFKLKYSGFHQGQPLLPSEKSLGEAGMRAFSSGCSVGRRAGGGRDSRRGGFRAGSISAQAKSLVDDEAELSDWISDLKTDSFRVGRSSDSDDGRDFAGGGRSKRRETGGRGRDGGGGRVGGRRDSFRGGFSSGSDEGGDYSRGRSNDGGRGWGREGNRGRGRGRGDAFRGRLSNGREVAGEYSRSRSNTREILGDRDGERGGRDGRGMERGSPLSRRSSGRPPMRGRDSGPRNFNSSFERRQSRDSMGSKSRIIAADSESEEEEDEVDFDSRKRNRGGTRGMLSSSSLTKRGKQDFNSSRLPSDGRISLPEISEDEEDDLDDEAVPGLEDFFPTRDEDIEEAPVQAGHKGLGFSQHRENAPPKPISSEECDSYLTDTRFDQCSISPLSLKGTKAAGYERMTVVQEATLPDILKGKDVLAKAKTGTGKTVAFLLPSIEVVTKLPQADRDQRRQPISVLVVCPTRELANQAAMEAGKLLKFHSSIGVQVVTGGTRLALEQKRMQANPCQILVATPGRLRDHIENTPGFATRLMGVKVLVLDEADHLLDMGFRKDIERIVAAVPKQRQTLLFSATVPDEVRQICHIALRRDHEFINTVEEGEETHSQVSQLVLVAPLDKQFSTIYGLLTDHISDNVDYKVLVFCTTAMVTKLVADLLSELHLNVREMHSRKPQSYRTRVSDEFRKSKGLILVTSDVSARGVDYPDVTLVIQVGMPSDREQYIHRLGRTGRKGKQGEGILLLAPWEEFFVSSIKDLPVSKAPVPLIDPETRKKVERALAHVEMKNKESAYQAWLGYYNSNKVIGRDKARLVALANEFSSSMGLDNPPALSKLVLGKMGLRNVPGLRSK</sequence>
<dbReference type="OrthoDB" id="193716at2759"/>
<dbReference type="GO" id="GO:0016787">
    <property type="term" value="F:hydrolase activity"/>
    <property type="evidence" value="ECO:0007669"/>
    <property type="project" value="UniProtKB-KW"/>
</dbReference>
<feature type="compositionally biased region" description="Basic and acidic residues" evidence="8">
    <location>
        <begin position="219"/>
        <end position="240"/>
    </location>
</feature>
<accession>A0A7I8LJU2</accession>
<dbReference type="Gene3D" id="3.40.50.300">
    <property type="entry name" value="P-loop containing nucleotide triphosphate hydrolases"/>
    <property type="match status" value="2"/>
</dbReference>
<feature type="domain" description="Helicase ATP-binding" evidence="9">
    <location>
        <begin position="439"/>
        <end position="622"/>
    </location>
</feature>
<dbReference type="SUPFAM" id="SSF52540">
    <property type="entry name" value="P-loop containing nucleoside triphosphate hydrolases"/>
    <property type="match status" value="1"/>
</dbReference>
<evidence type="ECO:0000313" key="12">
    <source>
        <dbReference type="EMBL" id="CAA7410142.1"/>
    </source>
</evidence>
<comment type="catalytic activity">
    <reaction evidence="7">
        <text>ATP + H2O = ADP + phosphate + H(+)</text>
        <dbReference type="Rhea" id="RHEA:13065"/>
        <dbReference type="ChEBI" id="CHEBI:15377"/>
        <dbReference type="ChEBI" id="CHEBI:15378"/>
        <dbReference type="ChEBI" id="CHEBI:30616"/>
        <dbReference type="ChEBI" id="CHEBI:43474"/>
        <dbReference type="ChEBI" id="CHEBI:456216"/>
        <dbReference type="EC" id="3.6.4.13"/>
    </reaction>
</comment>
<dbReference type="PANTHER" id="PTHR24031">
    <property type="entry name" value="RNA HELICASE"/>
    <property type="match status" value="1"/>
</dbReference>
<dbReference type="Pfam" id="PF00271">
    <property type="entry name" value="Helicase_C"/>
    <property type="match status" value="1"/>
</dbReference>
<evidence type="ECO:0000256" key="5">
    <source>
        <dbReference type="ARBA" id="ARBA00022884"/>
    </source>
</evidence>
<evidence type="ECO:0000256" key="8">
    <source>
        <dbReference type="SAM" id="MobiDB-lite"/>
    </source>
</evidence>
<dbReference type="GO" id="GO:0005524">
    <property type="term" value="F:ATP binding"/>
    <property type="evidence" value="ECO:0007669"/>
    <property type="project" value="UniProtKB-UniRule"/>
</dbReference>
<dbReference type="CDD" id="cd17964">
    <property type="entry name" value="DEADc_MSS116"/>
    <property type="match status" value="1"/>
</dbReference>
<feature type="region of interest" description="Disordered" evidence="8">
    <location>
        <begin position="113"/>
        <end position="352"/>
    </location>
</feature>
<evidence type="ECO:0000256" key="3">
    <source>
        <dbReference type="ARBA" id="ARBA00022806"/>
    </source>
</evidence>
<proteinExistence type="inferred from homology"/>
<reference evidence="12" key="1">
    <citation type="submission" date="2020-02" db="EMBL/GenBank/DDBJ databases">
        <authorList>
            <person name="Scholz U."/>
            <person name="Mascher M."/>
            <person name="Fiebig A."/>
        </authorList>
    </citation>
    <scope>NUCLEOTIDE SEQUENCE</scope>
</reference>
<dbReference type="PROSITE" id="PS51192">
    <property type="entry name" value="HELICASE_ATP_BIND_1"/>
    <property type="match status" value="1"/>
</dbReference>
<keyword evidence="1 7" id="KW-0547">Nucleotide-binding</keyword>